<evidence type="ECO:0000256" key="1">
    <source>
        <dbReference type="SAM" id="Phobius"/>
    </source>
</evidence>
<reference evidence="3" key="1">
    <citation type="submission" date="2017-03" db="EMBL/GenBank/DDBJ databases">
        <authorList>
            <person name="Rodrigo-Torres L."/>
            <person name="Arahal R.D."/>
            <person name="Lucena T."/>
        </authorList>
    </citation>
    <scope>NUCLEOTIDE SEQUENCE [LARGE SCALE GENOMIC DNA]</scope>
    <source>
        <strain evidence="3">CECT 8370</strain>
    </source>
</reference>
<dbReference type="EMBL" id="FWFJ01000017">
    <property type="protein sequence ID" value="SLN47303.1"/>
    <property type="molecule type" value="Genomic_DNA"/>
</dbReference>
<gene>
    <name evidence="2" type="ORF">ROG8370_02066</name>
</gene>
<feature type="transmembrane region" description="Helical" evidence="1">
    <location>
        <begin position="82"/>
        <end position="105"/>
    </location>
</feature>
<name>A0A1X6ZCS8_9RHOB</name>
<protein>
    <submittedName>
        <fullName evidence="2">Uncharacterized protein</fullName>
    </submittedName>
</protein>
<keyword evidence="1" id="KW-0472">Membrane</keyword>
<evidence type="ECO:0000313" key="3">
    <source>
        <dbReference type="Proteomes" id="UP000194012"/>
    </source>
</evidence>
<dbReference type="OrthoDB" id="9868368at2"/>
<feature type="transmembrane region" description="Helical" evidence="1">
    <location>
        <begin position="23"/>
        <end position="44"/>
    </location>
</feature>
<proteinExistence type="predicted"/>
<dbReference type="RefSeq" id="WP_085826979.1">
    <property type="nucleotide sequence ID" value="NZ_FWFJ01000017.1"/>
</dbReference>
<keyword evidence="1" id="KW-1133">Transmembrane helix</keyword>
<dbReference type="AlphaFoldDB" id="A0A1X6ZCS8"/>
<accession>A0A1X6ZCS8</accession>
<keyword evidence="1" id="KW-0812">Transmembrane</keyword>
<keyword evidence="3" id="KW-1185">Reference proteome</keyword>
<dbReference type="Proteomes" id="UP000194012">
    <property type="component" value="Unassembled WGS sequence"/>
</dbReference>
<evidence type="ECO:0000313" key="2">
    <source>
        <dbReference type="EMBL" id="SLN47303.1"/>
    </source>
</evidence>
<sequence>MFLRFFIHLYGLVMVIWPVPLRAVWPGAVLLGAWVTLVPLDAVLSTHGQSAFVLANVIVLSALMWGNMPAAMAPLGQKENPAYVTGLMMWILGFHLALMALLLWLNEPLLCQRILTGGPVLRGFMMVVELAGDRAVMDGFPPKMKANGPMASGGITSWSRSWSPLV</sequence>
<feature type="transmembrane region" description="Helical" evidence="1">
    <location>
        <begin position="51"/>
        <end position="70"/>
    </location>
</feature>
<organism evidence="2 3">
    <name type="scientific">Roseovarius gaetbuli</name>
    <dbReference type="NCBI Taxonomy" id="1356575"/>
    <lineage>
        <taxon>Bacteria</taxon>
        <taxon>Pseudomonadati</taxon>
        <taxon>Pseudomonadota</taxon>
        <taxon>Alphaproteobacteria</taxon>
        <taxon>Rhodobacterales</taxon>
        <taxon>Roseobacteraceae</taxon>
        <taxon>Roseovarius</taxon>
    </lineage>
</organism>